<name>A0AAE8XNR2_9CAUD</name>
<protein>
    <submittedName>
        <fullName evidence="1">Uncharacterized protein</fullName>
    </submittedName>
</protein>
<gene>
    <name evidence="1" type="ORF">APK09_13</name>
</gene>
<accession>A0AAE8XNR2</accession>
<sequence length="58" mass="6957">MSKLDIVGLKASAVYVDECLDVTNYELRKQAQREFNANKKAIKLDRRNKRRDKRFWIN</sequence>
<organism evidence="1 2">
    <name type="scientific">Acinetobacter phage APK09</name>
    <dbReference type="NCBI Taxonomy" id="2873387"/>
    <lineage>
        <taxon>Viruses</taxon>
        <taxon>Duplodnaviria</taxon>
        <taxon>Heunggongvirae</taxon>
        <taxon>Uroviricota</taxon>
        <taxon>Caudoviricetes</taxon>
        <taxon>Autographivirales</taxon>
        <taxon>Autoscriptoviridae</taxon>
        <taxon>Beijerinckvirinae</taxon>
        <taxon>Friunavirus</taxon>
        <taxon>Friunavirus APK09</taxon>
    </lineage>
</organism>
<reference evidence="1 2" key="1">
    <citation type="submission" date="2021-08" db="EMBL/GenBank/DDBJ databases">
        <authorList>
            <person name="Shneider M.M."/>
            <person name="Timoshina O.Y."/>
            <person name="Popova A.V."/>
            <person name="Mikhailova Y.V."/>
            <person name="Yanushevich Y.G."/>
            <person name="Shelenkov A.A."/>
            <person name="Miroshnikov K.A."/>
        </authorList>
    </citation>
    <scope>NUCLEOTIDE SEQUENCE [LARGE SCALE GENOMIC DNA]</scope>
</reference>
<keyword evidence="2" id="KW-1185">Reference proteome</keyword>
<dbReference type="EMBL" id="MZ868724">
    <property type="protein sequence ID" value="UAW09769.1"/>
    <property type="molecule type" value="Genomic_DNA"/>
</dbReference>
<dbReference type="Proteomes" id="UP000828273">
    <property type="component" value="Segment"/>
</dbReference>
<proteinExistence type="predicted"/>
<evidence type="ECO:0000313" key="2">
    <source>
        <dbReference type="Proteomes" id="UP000828273"/>
    </source>
</evidence>
<evidence type="ECO:0000313" key="1">
    <source>
        <dbReference type="EMBL" id="UAW09769.1"/>
    </source>
</evidence>